<keyword evidence="3" id="KW-1185">Reference proteome</keyword>
<evidence type="ECO:0000313" key="3">
    <source>
        <dbReference type="Proteomes" id="UP000664417"/>
    </source>
</evidence>
<keyword evidence="1" id="KW-0732">Signal</keyword>
<name>A0A8J7Q8W4_9BACT</name>
<evidence type="ECO:0000256" key="1">
    <source>
        <dbReference type="SAM" id="SignalP"/>
    </source>
</evidence>
<comment type="caution">
    <text evidence="2">The sequence shown here is derived from an EMBL/GenBank/DDBJ whole genome shotgun (WGS) entry which is preliminary data.</text>
</comment>
<dbReference type="RefSeq" id="WP_207860008.1">
    <property type="nucleotide sequence ID" value="NZ_JAFREP010000015.1"/>
</dbReference>
<protein>
    <recommendedName>
        <fullName evidence="4">Septum formation inhibitor Maf</fullName>
    </recommendedName>
</protein>
<sequence length="297" mass="34113">MRNLLPAFLILCLAPLLAGPPETVDATFHQFWYQGKAELSRYELKQSRYGELREGDTVLIFVTEPLLQKEQVKRERGDAPADTVLKLNAQHQFNTGLYSYSLMTSTFTRVDYRQPETKKVTFTGQDWCGHSFMQINRTADQYAYQIRAYFQNPGDTEGRFEKGAVLEDELLNWIRLAPAHLPTGKIRVVPSLQFQRLKHLPAAAVAAEASLTETGDHDFGDATLYRYRVVFPDLERTLDIYFTQSAPFRIEGWADRFPDGGKPMTTTARRTHTVWEPYWNQNRNSDAANREKLGLQP</sequence>
<evidence type="ECO:0000313" key="2">
    <source>
        <dbReference type="EMBL" id="MBO1320055.1"/>
    </source>
</evidence>
<dbReference type="AlphaFoldDB" id="A0A8J7Q8W4"/>
<organism evidence="2 3">
    <name type="scientific">Acanthopleuribacter pedis</name>
    <dbReference type="NCBI Taxonomy" id="442870"/>
    <lineage>
        <taxon>Bacteria</taxon>
        <taxon>Pseudomonadati</taxon>
        <taxon>Acidobacteriota</taxon>
        <taxon>Holophagae</taxon>
        <taxon>Acanthopleuribacterales</taxon>
        <taxon>Acanthopleuribacteraceae</taxon>
        <taxon>Acanthopleuribacter</taxon>
    </lineage>
</organism>
<feature type="signal peptide" evidence="1">
    <location>
        <begin position="1"/>
        <end position="18"/>
    </location>
</feature>
<evidence type="ECO:0008006" key="4">
    <source>
        <dbReference type="Google" id="ProtNLM"/>
    </source>
</evidence>
<dbReference type="Proteomes" id="UP000664417">
    <property type="component" value="Unassembled WGS sequence"/>
</dbReference>
<reference evidence="2" key="1">
    <citation type="submission" date="2021-03" db="EMBL/GenBank/DDBJ databases">
        <authorList>
            <person name="Wang G."/>
        </authorList>
    </citation>
    <scope>NUCLEOTIDE SEQUENCE</scope>
    <source>
        <strain evidence="2">KCTC 12899</strain>
    </source>
</reference>
<dbReference type="EMBL" id="JAFREP010000015">
    <property type="protein sequence ID" value="MBO1320055.1"/>
    <property type="molecule type" value="Genomic_DNA"/>
</dbReference>
<accession>A0A8J7Q8W4</accession>
<feature type="chain" id="PRO_5035215527" description="Septum formation inhibitor Maf" evidence="1">
    <location>
        <begin position="19"/>
        <end position="297"/>
    </location>
</feature>
<gene>
    <name evidence="2" type="ORF">J3U88_16390</name>
</gene>
<proteinExistence type="predicted"/>